<dbReference type="Proteomes" id="UP000092691">
    <property type="component" value="Chromosome"/>
</dbReference>
<evidence type="ECO:0000313" key="1">
    <source>
        <dbReference type="EMBL" id="ANP85096.1"/>
    </source>
</evidence>
<sequence>MRTNIDIDDALLDAAMTATGLATKKATVEQALRNLVERHRRGNAIANLAGIGWEGDLDVIRRDRPDDKR</sequence>
<protein>
    <submittedName>
        <fullName evidence="1">Transcriptional regulator</fullName>
    </submittedName>
</protein>
<dbReference type="EMBL" id="CP016286">
    <property type="protein sequence ID" value="ANP85096.1"/>
    <property type="molecule type" value="Genomic_DNA"/>
</dbReference>
<name>A0A1B1C601_RHILE</name>
<dbReference type="AlphaFoldDB" id="A0A1B1C601"/>
<accession>A0A1B1C601</accession>
<dbReference type="Pfam" id="PF09957">
    <property type="entry name" value="VapB_antitoxin"/>
    <property type="match status" value="1"/>
</dbReference>
<dbReference type="RefSeq" id="WP_065279599.1">
    <property type="nucleotide sequence ID" value="NZ_CP016286.1"/>
</dbReference>
<dbReference type="InterPro" id="IPR019239">
    <property type="entry name" value="VapB_antitoxin"/>
</dbReference>
<dbReference type="OrthoDB" id="9805830at2"/>
<reference evidence="1 2" key="1">
    <citation type="submission" date="2016-06" db="EMBL/GenBank/DDBJ databases">
        <title>Microsymbionts genomes from the relict species Vavilovia formosa.</title>
        <authorList>
            <person name="Chirak E."/>
            <person name="Kimeklis A."/>
            <person name="Andronov E."/>
        </authorList>
    </citation>
    <scope>NUCLEOTIDE SEQUENCE [LARGE SCALE GENOMIC DNA]</scope>
    <source>
        <strain evidence="1 2">Vaf10</strain>
    </source>
</reference>
<evidence type="ECO:0000313" key="2">
    <source>
        <dbReference type="Proteomes" id="UP000092691"/>
    </source>
</evidence>
<proteinExistence type="predicted"/>
<gene>
    <name evidence="1" type="ORF">BA011_04655</name>
</gene>
<organism evidence="1 2">
    <name type="scientific">Rhizobium leguminosarum</name>
    <dbReference type="NCBI Taxonomy" id="384"/>
    <lineage>
        <taxon>Bacteria</taxon>
        <taxon>Pseudomonadati</taxon>
        <taxon>Pseudomonadota</taxon>
        <taxon>Alphaproteobacteria</taxon>
        <taxon>Hyphomicrobiales</taxon>
        <taxon>Rhizobiaceae</taxon>
        <taxon>Rhizobium/Agrobacterium group</taxon>
        <taxon>Rhizobium</taxon>
    </lineage>
</organism>